<feature type="non-terminal residue" evidence="1">
    <location>
        <position position="53"/>
    </location>
</feature>
<feature type="non-terminal residue" evidence="1">
    <location>
        <position position="1"/>
    </location>
</feature>
<comment type="caution">
    <text evidence="1">The sequence shown here is derived from an EMBL/GenBank/DDBJ whole genome shotgun (WGS) entry which is preliminary data.</text>
</comment>
<keyword evidence="2" id="KW-1185">Reference proteome</keyword>
<dbReference type="Proteomes" id="UP001189429">
    <property type="component" value="Unassembled WGS sequence"/>
</dbReference>
<gene>
    <name evidence="1" type="ORF">PCOR1329_LOCUS73352</name>
</gene>
<reference evidence="1" key="1">
    <citation type="submission" date="2023-10" db="EMBL/GenBank/DDBJ databases">
        <authorList>
            <person name="Chen Y."/>
            <person name="Shah S."/>
            <person name="Dougan E. K."/>
            <person name="Thang M."/>
            <person name="Chan C."/>
        </authorList>
    </citation>
    <scope>NUCLEOTIDE SEQUENCE [LARGE SCALE GENOMIC DNA]</scope>
</reference>
<accession>A0ABN9X4J2</accession>
<evidence type="ECO:0000313" key="2">
    <source>
        <dbReference type="Proteomes" id="UP001189429"/>
    </source>
</evidence>
<dbReference type="EMBL" id="CAUYUJ010019871">
    <property type="protein sequence ID" value="CAK0894273.1"/>
    <property type="molecule type" value="Genomic_DNA"/>
</dbReference>
<organism evidence="1 2">
    <name type="scientific">Prorocentrum cordatum</name>
    <dbReference type="NCBI Taxonomy" id="2364126"/>
    <lineage>
        <taxon>Eukaryota</taxon>
        <taxon>Sar</taxon>
        <taxon>Alveolata</taxon>
        <taxon>Dinophyceae</taxon>
        <taxon>Prorocentrales</taxon>
        <taxon>Prorocentraceae</taxon>
        <taxon>Prorocentrum</taxon>
    </lineage>
</organism>
<protein>
    <submittedName>
        <fullName evidence="1">Uncharacterized protein</fullName>
    </submittedName>
</protein>
<proteinExistence type="predicted"/>
<sequence length="53" mass="5427">APGRLRQTVGGAERWAAGSAGQLRDKVELFVSDLAALMAEGAEWAAANAIAMA</sequence>
<name>A0ABN9X4J2_9DINO</name>
<evidence type="ECO:0000313" key="1">
    <source>
        <dbReference type="EMBL" id="CAK0894273.1"/>
    </source>
</evidence>